<comment type="subcellular location">
    <subcellularLocation>
        <location evidence="2">Secreted</location>
    </subcellularLocation>
</comment>
<evidence type="ECO:0000259" key="6">
    <source>
        <dbReference type="Pfam" id="PF08548"/>
    </source>
</evidence>
<evidence type="ECO:0000256" key="1">
    <source>
        <dbReference type="ARBA" id="ARBA00001913"/>
    </source>
</evidence>
<evidence type="ECO:0000313" key="7">
    <source>
        <dbReference type="EMBL" id="PYY67736.1"/>
    </source>
</evidence>
<evidence type="ECO:0000256" key="2">
    <source>
        <dbReference type="ARBA" id="ARBA00004613"/>
    </source>
</evidence>
<keyword evidence="3" id="KW-0964">Secreted</keyword>
<proteinExistence type="predicted"/>
<sequence>MNATGNSLANTLTGNSAANVLNGGVGADTMIGGLGNDTYYVDSASDVVSETFDSGGIDTVIASVNRILGNYQENLTLSGTAALNGSGNSLANTLTGNSAANVLNGGGGDDRLSGGAGNDFLVGGAGKDVFTGGAGNDIFDFNSLSETGLTSSIWDVISDFQQGSDKIDLATLDANTATAANDAFNSIIGSTTSFTAAGQLKVASGVLYGNTDSDSTAEFAIQLVGISSLATSDFVL</sequence>
<accession>A0A2W0EHM2</accession>
<dbReference type="InterPro" id="IPR001343">
    <property type="entry name" value="Hemolysn_Ca-bd"/>
</dbReference>
<protein>
    <recommendedName>
        <fullName evidence="6">Peptidase M10 serralysin C-terminal domain-containing protein</fullName>
    </recommendedName>
</protein>
<evidence type="ECO:0000313" key="8">
    <source>
        <dbReference type="Proteomes" id="UP000247437"/>
    </source>
</evidence>
<dbReference type="Gene3D" id="2.150.10.10">
    <property type="entry name" value="Serralysin-like metalloprotease, C-terminal"/>
    <property type="match status" value="2"/>
</dbReference>
<dbReference type="SUPFAM" id="SSF51120">
    <property type="entry name" value="beta-Roll"/>
    <property type="match status" value="1"/>
</dbReference>
<dbReference type="Pfam" id="PF08548">
    <property type="entry name" value="Peptidase_M10_C"/>
    <property type="match status" value="1"/>
</dbReference>
<dbReference type="GO" id="GO:0005509">
    <property type="term" value="F:calcium ion binding"/>
    <property type="evidence" value="ECO:0007669"/>
    <property type="project" value="InterPro"/>
</dbReference>
<evidence type="ECO:0000256" key="3">
    <source>
        <dbReference type="ARBA" id="ARBA00022525"/>
    </source>
</evidence>
<feature type="domain" description="Peptidase M10 serralysin C-terminal" evidence="6">
    <location>
        <begin position="113"/>
        <end position="235"/>
    </location>
</feature>
<dbReference type="InterPro" id="IPR018511">
    <property type="entry name" value="Hemolysin-typ_Ca-bd_CS"/>
</dbReference>
<comment type="cofactor">
    <cofactor evidence="1">
        <name>Ca(2+)</name>
        <dbReference type="ChEBI" id="CHEBI:29108"/>
    </cofactor>
</comment>
<dbReference type="GO" id="GO:0005615">
    <property type="term" value="C:extracellular space"/>
    <property type="evidence" value="ECO:0007669"/>
    <property type="project" value="InterPro"/>
</dbReference>
<evidence type="ECO:0000256" key="5">
    <source>
        <dbReference type="ARBA" id="ARBA00022837"/>
    </source>
</evidence>
<gene>
    <name evidence="7" type="ORF">CRX42_25490</name>
</gene>
<dbReference type="AlphaFoldDB" id="A0A2W0EHM2"/>
<comment type="caution">
    <text evidence="7">The sequence shown here is derived from an EMBL/GenBank/DDBJ whole genome shotgun (WGS) entry which is preliminary data.</text>
</comment>
<name>A0A2W0EHM2_PSEJE</name>
<evidence type="ECO:0000256" key="4">
    <source>
        <dbReference type="ARBA" id="ARBA00022737"/>
    </source>
</evidence>
<organism evidence="7 8">
    <name type="scientific">Pseudomonas jessenii</name>
    <dbReference type="NCBI Taxonomy" id="77298"/>
    <lineage>
        <taxon>Bacteria</taxon>
        <taxon>Pseudomonadati</taxon>
        <taxon>Pseudomonadota</taxon>
        <taxon>Gammaproteobacteria</taxon>
        <taxon>Pseudomonadales</taxon>
        <taxon>Pseudomonadaceae</taxon>
        <taxon>Pseudomonas</taxon>
    </lineage>
</organism>
<dbReference type="PROSITE" id="PS00330">
    <property type="entry name" value="HEMOLYSIN_CALCIUM"/>
    <property type="match status" value="1"/>
</dbReference>
<dbReference type="Pfam" id="PF00353">
    <property type="entry name" value="HemolysinCabind"/>
    <property type="match status" value="2"/>
</dbReference>
<dbReference type="InterPro" id="IPR011049">
    <property type="entry name" value="Serralysin-like_metalloprot_C"/>
</dbReference>
<dbReference type="Proteomes" id="UP000247437">
    <property type="component" value="Unassembled WGS sequence"/>
</dbReference>
<keyword evidence="5" id="KW-0106">Calcium</keyword>
<dbReference type="InterPro" id="IPR013858">
    <property type="entry name" value="Peptidase_M10B_C"/>
</dbReference>
<dbReference type="PRINTS" id="PR00313">
    <property type="entry name" value="CABNDNGRPT"/>
</dbReference>
<dbReference type="EMBL" id="PDLL01000433">
    <property type="protein sequence ID" value="PYY67736.1"/>
    <property type="molecule type" value="Genomic_DNA"/>
</dbReference>
<reference evidence="7 8" key="1">
    <citation type="journal article" date="2018" name="Appl. Microbiol. Biotechnol.">
        <title>Characterization of the caprolactam degradation pathway in Pseudomonas jessenii using mass spectrometry-based proteomics.</title>
        <authorList>
            <person name="Otzen M."/>
            <person name="Palacio C."/>
            <person name="Janssen D.B."/>
        </authorList>
    </citation>
    <scope>NUCLEOTIDE SEQUENCE [LARGE SCALE GENOMIC DNA]</scope>
    <source>
        <strain evidence="7 8">GO3</strain>
    </source>
</reference>
<keyword evidence="4" id="KW-0677">Repeat</keyword>